<accession>A0AAD5NX28</accession>
<dbReference type="EMBL" id="JAJSOW010000100">
    <property type="protein sequence ID" value="KAI9185794.1"/>
    <property type="molecule type" value="Genomic_DNA"/>
</dbReference>
<reference evidence="1" key="2">
    <citation type="submission" date="2023-02" db="EMBL/GenBank/DDBJ databases">
        <authorList>
            <person name="Swenson N.G."/>
            <person name="Wegrzyn J.L."/>
            <person name="Mcevoy S.L."/>
        </authorList>
    </citation>
    <scope>NUCLEOTIDE SEQUENCE</scope>
    <source>
        <strain evidence="1">91603</strain>
        <tissue evidence="1">Leaf</tissue>
    </source>
</reference>
<proteinExistence type="predicted"/>
<name>A0AAD5NX28_ACENE</name>
<reference evidence="1" key="1">
    <citation type="journal article" date="2022" name="Plant J.">
        <title>Strategies of tolerance reflected in two North American maple genomes.</title>
        <authorList>
            <person name="McEvoy S.L."/>
            <person name="Sezen U.U."/>
            <person name="Trouern-Trend A."/>
            <person name="McMahon S.M."/>
            <person name="Schaberg P.G."/>
            <person name="Yang J."/>
            <person name="Wegrzyn J.L."/>
            <person name="Swenson N.G."/>
        </authorList>
    </citation>
    <scope>NUCLEOTIDE SEQUENCE</scope>
    <source>
        <strain evidence="1">91603</strain>
    </source>
</reference>
<evidence type="ECO:0000313" key="1">
    <source>
        <dbReference type="EMBL" id="KAI9185794.1"/>
    </source>
</evidence>
<sequence>MAGALAPSSVVKFPVLQVMSVLTNPGWPDTIYLETCIVTSYDSCLEEHPSEIEGGYMEAKLEDTWKQSCWRTTTRAIRLQKELAAVTDRSGRRSDLLRQESCPPRDLVTVAR</sequence>
<gene>
    <name evidence="1" type="ORF">LWI28_010704</name>
</gene>
<keyword evidence="2" id="KW-1185">Reference proteome</keyword>
<protein>
    <submittedName>
        <fullName evidence="1">Uncharacterized protein</fullName>
    </submittedName>
</protein>
<comment type="caution">
    <text evidence="1">The sequence shown here is derived from an EMBL/GenBank/DDBJ whole genome shotgun (WGS) entry which is preliminary data.</text>
</comment>
<dbReference type="AlphaFoldDB" id="A0AAD5NX28"/>
<evidence type="ECO:0000313" key="2">
    <source>
        <dbReference type="Proteomes" id="UP001064489"/>
    </source>
</evidence>
<organism evidence="1 2">
    <name type="scientific">Acer negundo</name>
    <name type="common">Box elder</name>
    <dbReference type="NCBI Taxonomy" id="4023"/>
    <lineage>
        <taxon>Eukaryota</taxon>
        <taxon>Viridiplantae</taxon>
        <taxon>Streptophyta</taxon>
        <taxon>Embryophyta</taxon>
        <taxon>Tracheophyta</taxon>
        <taxon>Spermatophyta</taxon>
        <taxon>Magnoliopsida</taxon>
        <taxon>eudicotyledons</taxon>
        <taxon>Gunneridae</taxon>
        <taxon>Pentapetalae</taxon>
        <taxon>rosids</taxon>
        <taxon>malvids</taxon>
        <taxon>Sapindales</taxon>
        <taxon>Sapindaceae</taxon>
        <taxon>Hippocastanoideae</taxon>
        <taxon>Acereae</taxon>
        <taxon>Acer</taxon>
    </lineage>
</organism>
<dbReference type="Proteomes" id="UP001064489">
    <property type="component" value="Chromosome 3"/>
</dbReference>